<comment type="caution">
    <text evidence="2">The sequence shown here is derived from an EMBL/GenBank/DDBJ whole genome shotgun (WGS) entry which is preliminary data.</text>
</comment>
<evidence type="ECO:0000256" key="1">
    <source>
        <dbReference type="SAM" id="MobiDB-lite"/>
    </source>
</evidence>
<dbReference type="AlphaFoldDB" id="A0A9R1UVH8"/>
<feature type="compositionally biased region" description="Basic and acidic residues" evidence="1">
    <location>
        <begin position="55"/>
        <end position="70"/>
    </location>
</feature>
<proteinExistence type="predicted"/>
<evidence type="ECO:0000313" key="3">
    <source>
        <dbReference type="Proteomes" id="UP000235145"/>
    </source>
</evidence>
<organism evidence="2 3">
    <name type="scientific">Lactuca sativa</name>
    <name type="common">Garden lettuce</name>
    <dbReference type="NCBI Taxonomy" id="4236"/>
    <lineage>
        <taxon>Eukaryota</taxon>
        <taxon>Viridiplantae</taxon>
        <taxon>Streptophyta</taxon>
        <taxon>Embryophyta</taxon>
        <taxon>Tracheophyta</taxon>
        <taxon>Spermatophyta</taxon>
        <taxon>Magnoliopsida</taxon>
        <taxon>eudicotyledons</taxon>
        <taxon>Gunneridae</taxon>
        <taxon>Pentapetalae</taxon>
        <taxon>asterids</taxon>
        <taxon>campanulids</taxon>
        <taxon>Asterales</taxon>
        <taxon>Asteraceae</taxon>
        <taxon>Cichorioideae</taxon>
        <taxon>Cichorieae</taxon>
        <taxon>Lactucinae</taxon>
        <taxon>Lactuca</taxon>
    </lineage>
</organism>
<evidence type="ECO:0000313" key="2">
    <source>
        <dbReference type="EMBL" id="KAJ0193842.1"/>
    </source>
</evidence>
<sequence length="160" mass="18042">MVHSKRSNQLQQQKMNDLVYVMYNLKLNGIDENKGKGHDGLETLNLDDVSFDDEWITKEPSSNHDDRDPDLANPKTIDSASHRGRLDESYEGRQGLDELDEQLGKPDEYCPGLDELDEQLGESDEDYLELGELKEQLGESSSCVEQPVGYIGCKVLAQHS</sequence>
<accession>A0A9R1UVH8</accession>
<feature type="compositionally biased region" description="Acidic residues" evidence="1">
    <location>
        <begin position="114"/>
        <end position="125"/>
    </location>
</feature>
<feature type="compositionally biased region" description="Basic and acidic residues" evidence="1">
    <location>
        <begin position="80"/>
        <end position="108"/>
    </location>
</feature>
<dbReference type="Proteomes" id="UP000235145">
    <property type="component" value="Unassembled WGS sequence"/>
</dbReference>
<gene>
    <name evidence="2" type="ORF">LSAT_V11C800393370</name>
</gene>
<name>A0A9R1UVH8_LACSA</name>
<dbReference type="EMBL" id="NBSK02000008">
    <property type="protein sequence ID" value="KAJ0193842.1"/>
    <property type="molecule type" value="Genomic_DNA"/>
</dbReference>
<reference evidence="2 3" key="1">
    <citation type="journal article" date="2017" name="Nat. Commun.">
        <title>Genome assembly with in vitro proximity ligation data and whole-genome triplication in lettuce.</title>
        <authorList>
            <person name="Reyes-Chin-Wo S."/>
            <person name="Wang Z."/>
            <person name="Yang X."/>
            <person name="Kozik A."/>
            <person name="Arikit S."/>
            <person name="Song C."/>
            <person name="Xia L."/>
            <person name="Froenicke L."/>
            <person name="Lavelle D.O."/>
            <person name="Truco M.J."/>
            <person name="Xia R."/>
            <person name="Zhu S."/>
            <person name="Xu C."/>
            <person name="Xu H."/>
            <person name="Xu X."/>
            <person name="Cox K."/>
            <person name="Korf I."/>
            <person name="Meyers B.C."/>
            <person name="Michelmore R.W."/>
        </authorList>
    </citation>
    <scope>NUCLEOTIDE SEQUENCE [LARGE SCALE GENOMIC DNA]</scope>
    <source>
        <strain evidence="3">cv. Salinas</strain>
        <tissue evidence="2">Seedlings</tissue>
    </source>
</reference>
<feature type="region of interest" description="Disordered" evidence="1">
    <location>
        <begin position="49"/>
        <end position="125"/>
    </location>
</feature>
<protein>
    <submittedName>
        <fullName evidence="2">Uncharacterized protein</fullName>
    </submittedName>
</protein>
<keyword evidence="3" id="KW-1185">Reference proteome</keyword>